<proteinExistence type="predicted"/>
<comment type="caution">
    <text evidence="2">The sequence shown here is derived from an EMBL/GenBank/DDBJ whole genome shotgun (WGS) entry which is preliminary data.</text>
</comment>
<organism evidence="2 3">
    <name type="scientific">Marinicauda pacifica</name>
    <dbReference type="NCBI Taxonomy" id="1133559"/>
    <lineage>
        <taxon>Bacteria</taxon>
        <taxon>Pseudomonadati</taxon>
        <taxon>Pseudomonadota</taxon>
        <taxon>Alphaproteobacteria</taxon>
        <taxon>Maricaulales</taxon>
        <taxon>Maricaulaceae</taxon>
        <taxon>Marinicauda</taxon>
    </lineage>
</organism>
<dbReference type="Pfam" id="PF00450">
    <property type="entry name" value="Peptidase_S10"/>
    <property type="match status" value="1"/>
</dbReference>
<dbReference type="AlphaFoldDB" id="A0A4S2HAJ4"/>
<dbReference type="SUPFAM" id="SSF53474">
    <property type="entry name" value="alpha/beta-Hydrolases"/>
    <property type="match status" value="1"/>
</dbReference>
<dbReference type="EMBL" id="SRXV01000002">
    <property type="protein sequence ID" value="TGY92945.1"/>
    <property type="molecule type" value="Genomic_DNA"/>
</dbReference>
<dbReference type="GO" id="GO:0006508">
    <property type="term" value="P:proteolysis"/>
    <property type="evidence" value="ECO:0007669"/>
    <property type="project" value="InterPro"/>
</dbReference>
<name>A0A4S2HAJ4_9PROT</name>
<keyword evidence="1" id="KW-0732">Signal</keyword>
<dbReference type="InterPro" id="IPR001563">
    <property type="entry name" value="Peptidase_S10"/>
</dbReference>
<keyword evidence="3" id="KW-1185">Reference proteome</keyword>
<feature type="signal peptide" evidence="1">
    <location>
        <begin position="1"/>
        <end position="27"/>
    </location>
</feature>
<dbReference type="GO" id="GO:0004185">
    <property type="term" value="F:serine-type carboxypeptidase activity"/>
    <property type="evidence" value="ECO:0007669"/>
    <property type="project" value="InterPro"/>
</dbReference>
<evidence type="ECO:0000256" key="1">
    <source>
        <dbReference type="SAM" id="SignalP"/>
    </source>
</evidence>
<reference evidence="2 3" key="1">
    <citation type="journal article" date="2013" name="Int. J. Syst. Evol. Microbiol.">
        <title>Marinicauda pacifica gen. nov., sp. nov., a prosthecate alphaproteobacterium of the family Hyphomonadaceae isolated from deep seawater.</title>
        <authorList>
            <person name="Zhang X.Y."/>
            <person name="Li G.W."/>
            <person name="Wang C.S."/>
            <person name="Zhang Y.J."/>
            <person name="Xu X.W."/>
            <person name="Li H."/>
            <person name="Liu A."/>
            <person name="Liu C."/>
            <person name="Xie B.B."/>
            <person name="Qin Q.L."/>
            <person name="Xu Z."/>
            <person name="Chen X.L."/>
            <person name="Zhou B.C."/>
            <person name="Zhang Y.Z."/>
        </authorList>
    </citation>
    <scope>NUCLEOTIDE SEQUENCE [LARGE SCALE GENOMIC DNA]</scope>
    <source>
        <strain evidence="2 3">P-1 km-3</strain>
    </source>
</reference>
<gene>
    <name evidence="2" type="ORF">E5162_07710</name>
</gene>
<evidence type="ECO:0000313" key="3">
    <source>
        <dbReference type="Proteomes" id="UP000305451"/>
    </source>
</evidence>
<protein>
    <submittedName>
        <fullName evidence="2">Peptidase S10</fullName>
    </submittedName>
</protein>
<evidence type="ECO:0000313" key="2">
    <source>
        <dbReference type="EMBL" id="TGY92945.1"/>
    </source>
</evidence>
<sequence length="494" mass="53187">MKPIMKTGLAAMTLASLALAGAAVASAQEATDGFGFFSEHTGTFNGERVRYRAALDDTVIETETGAPAVRFVSTAYTRLDVEDRAGRPVIFLFNGGPSVASMWLHMGAFGPVRIDPPEDVTAPVPQTDRPVPNPYTVLDVADLVFIDPPGAGFSEILDAADSQALHTVSGDARAVARFVEVWSREHGREASPKYVVGESYGTIRGAVMAGLLSESMPLDGLILLGQAVNMIETSQRAQNTLSYATNLSALAAIAAFHGEADTDGRSIAEFVDDVHAYAMTTYLDALVRGNGLSEDARVSIARQLEAMTGIDAAYYLENQLRITKRAFVMELLADEGLMLDMYDARYSGPVPEEGSRGSAPYGPVLDLLPLALETHLSETLGVTLDFDDYAIRAPHSGDWIYEPTGGMGGPFDDFNYDASIAQAMEANDAFMLMIGTGIYDTTTTLGPARYLAAQAGYDRDRIILREYEGGHMAYTNEAVLERLTDDVRALVSRD</sequence>
<feature type="chain" id="PRO_5020593514" evidence="1">
    <location>
        <begin position="28"/>
        <end position="494"/>
    </location>
</feature>
<dbReference type="Gene3D" id="3.40.50.1820">
    <property type="entry name" value="alpha/beta hydrolase"/>
    <property type="match status" value="1"/>
</dbReference>
<accession>A0A4S2HAJ4</accession>
<dbReference type="Proteomes" id="UP000305451">
    <property type="component" value="Unassembled WGS sequence"/>
</dbReference>
<dbReference type="InterPro" id="IPR029058">
    <property type="entry name" value="AB_hydrolase_fold"/>
</dbReference>